<accession>A0ABQ6MDN0</accession>
<protein>
    <submittedName>
        <fullName evidence="2">Uncharacterized protein</fullName>
    </submittedName>
</protein>
<name>A0ABQ6MDN0_9STRA</name>
<organism evidence="2 3">
    <name type="scientific">Tetraparma gracilis</name>
    <dbReference type="NCBI Taxonomy" id="2962635"/>
    <lineage>
        <taxon>Eukaryota</taxon>
        <taxon>Sar</taxon>
        <taxon>Stramenopiles</taxon>
        <taxon>Ochrophyta</taxon>
        <taxon>Bolidophyceae</taxon>
        <taxon>Parmales</taxon>
        <taxon>Triparmaceae</taxon>
        <taxon>Tetraparma</taxon>
    </lineage>
</organism>
<feature type="transmembrane region" description="Helical" evidence="1">
    <location>
        <begin position="218"/>
        <end position="239"/>
    </location>
</feature>
<evidence type="ECO:0000313" key="3">
    <source>
        <dbReference type="Proteomes" id="UP001165060"/>
    </source>
</evidence>
<gene>
    <name evidence="2" type="ORF">TeGR_g6524</name>
</gene>
<proteinExistence type="predicted"/>
<evidence type="ECO:0000313" key="2">
    <source>
        <dbReference type="EMBL" id="GMI24203.1"/>
    </source>
</evidence>
<keyword evidence="1" id="KW-0812">Transmembrane</keyword>
<dbReference type="EMBL" id="BRYB01002699">
    <property type="protein sequence ID" value="GMI24203.1"/>
    <property type="molecule type" value="Genomic_DNA"/>
</dbReference>
<reference evidence="2 3" key="1">
    <citation type="journal article" date="2023" name="Commun. Biol.">
        <title>Genome analysis of Parmales, the sister group of diatoms, reveals the evolutionary specialization of diatoms from phago-mixotrophs to photoautotrophs.</title>
        <authorList>
            <person name="Ban H."/>
            <person name="Sato S."/>
            <person name="Yoshikawa S."/>
            <person name="Yamada K."/>
            <person name="Nakamura Y."/>
            <person name="Ichinomiya M."/>
            <person name="Sato N."/>
            <person name="Blanc-Mathieu R."/>
            <person name="Endo H."/>
            <person name="Kuwata A."/>
            <person name="Ogata H."/>
        </authorList>
    </citation>
    <scope>NUCLEOTIDE SEQUENCE [LARGE SCALE GENOMIC DNA]</scope>
</reference>
<evidence type="ECO:0000256" key="1">
    <source>
        <dbReference type="SAM" id="Phobius"/>
    </source>
</evidence>
<keyword evidence="1" id="KW-0472">Membrane</keyword>
<dbReference type="Proteomes" id="UP001165060">
    <property type="component" value="Unassembled WGS sequence"/>
</dbReference>
<keyword evidence="3" id="KW-1185">Reference proteome</keyword>
<keyword evidence="1" id="KW-1133">Transmembrane helix</keyword>
<comment type="caution">
    <text evidence="2">The sequence shown here is derived from an EMBL/GenBank/DDBJ whole genome shotgun (WGS) entry which is preliminary data.</text>
</comment>
<sequence>MGAKSCTPCSSPCPAGFDYEESCGFWFWEEDSFTCTPAATPAGATQVSVLDIKYTGCPCSTFGNCEGTVKRAAQCAPGDTELSVVEDCCGQMFGPCEARFGTHETRTCVREETPVIRLTDGARFCPDKFFPEWSTFDVCMWCDGETKIDENGAFLGCWLPYAVDSAGDCFAYDSDKVGWFDRGDFRRGGAESVLPKFDEDVDQRSAPVTYKQPATVHAGASVAVGAAACGLLAFGGLMAKKRRLRGHGGGEGGAMTGVGVGAV</sequence>